<dbReference type="EMBL" id="CACTIH010005614">
    <property type="protein sequence ID" value="CAA2999000.1"/>
    <property type="molecule type" value="Genomic_DNA"/>
</dbReference>
<dbReference type="Gramene" id="OE9A061746T1">
    <property type="protein sequence ID" value="OE9A061746C1"/>
    <property type="gene ID" value="OE9A061746"/>
</dbReference>
<evidence type="ECO:0000313" key="1">
    <source>
        <dbReference type="EMBL" id="CAA2999000.1"/>
    </source>
</evidence>
<keyword evidence="2" id="KW-1185">Reference proteome</keyword>
<dbReference type="OrthoDB" id="10258585at2759"/>
<dbReference type="Proteomes" id="UP000594638">
    <property type="component" value="Unassembled WGS sequence"/>
</dbReference>
<name>A0A8S0T3G7_OLEEU</name>
<organism evidence="1 2">
    <name type="scientific">Olea europaea subsp. europaea</name>
    <dbReference type="NCBI Taxonomy" id="158383"/>
    <lineage>
        <taxon>Eukaryota</taxon>
        <taxon>Viridiplantae</taxon>
        <taxon>Streptophyta</taxon>
        <taxon>Embryophyta</taxon>
        <taxon>Tracheophyta</taxon>
        <taxon>Spermatophyta</taxon>
        <taxon>Magnoliopsida</taxon>
        <taxon>eudicotyledons</taxon>
        <taxon>Gunneridae</taxon>
        <taxon>Pentapetalae</taxon>
        <taxon>asterids</taxon>
        <taxon>lamiids</taxon>
        <taxon>Lamiales</taxon>
        <taxon>Oleaceae</taxon>
        <taxon>Oleeae</taxon>
        <taxon>Olea</taxon>
    </lineage>
</organism>
<dbReference type="AlphaFoldDB" id="A0A8S0T3G7"/>
<protein>
    <submittedName>
        <fullName evidence="1">Splicing factor U2AF-associated 2-like</fullName>
    </submittedName>
</protein>
<sequence length="105" mass="11668">MSSQQQPQPSHVADRTIYEWDHILEAWVPQPEKAADRKIEEKKFGGRQIHASEDDGMINHTSVWVLDEDTDRLEKFGAEVVVGEVGRELLAAVAMADAGGFGAEH</sequence>
<reference evidence="1 2" key="1">
    <citation type="submission" date="2019-12" db="EMBL/GenBank/DDBJ databases">
        <authorList>
            <person name="Alioto T."/>
            <person name="Alioto T."/>
            <person name="Gomez Garrido J."/>
        </authorList>
    </citation>
    <scope>NUCLEOTIDE SEQUENCE [LARGE SCALE GENOMIC DNA]</scope>
</reference>
<evidence type="ECO:0000313" key="2">
    <source>
        <dbReference type="Proteomes" id="UP000594638"/>
    </source>
</evidence>
<accession>A0A8S0T3G7</accession>
<comment type="caution">
    <text evidence="1">The sequence shown here is derived from an EMBL/GenBank/DDBJ whole genome shotgun (WGS) entry which is preliminary data.</text>
</comment>
<proteinExistence type="predicted"/>
<gene>
    <name evidence="1" type="ORF">OLEA9_A061746</name>
</gene>